<evidence type="ECO:0000256" key="2">
    <source>
        <dbReference type="ARBA" id="ARBA00005346"/>
    </source>
</evidence>
<feature type="transmembrane region" description="Helical" evidence="8">
    <location>
        <begin position="398"/>
        <end position="419"/>
    </location>
</feature>
<dbReference type="Pfam" id="PF00361">
    <property type="entry name" value="Proton_antipo_M"/>
    <property type="match status" value="1"/>
</dbReference>
<name>A0A7X9FTT3_9DELT</name>
<accession>A0A7X9FTT3</accession>
<dbReference type="Proteomes" id="UP000524246">
    <property type="component" value="Unassembled WGS sequence"/>
</dbReference>
<feature type="transmembrane region" description="Helical" evidence="8">
    <location>
        <begin position="265"/>
        <end position="286"/>
    </location>
</feature>
<feature type="transmembrane region" description="Helical" evidence="8">
    <location>
        <begin position="72"/>
        <end position="91"/>
    </location>
</feature>
<evidence type="ECO:0000256" key="7">
    <source>
        <dbReference type="RuleBase" id="RU000320"/>
    </source>
</evidence>
<keyword evidence="6 8" id="KW-0472">Membrane</keyword>
<evidence type="ECO:0000256" key="8">
    <source>
        <dbReference type="SAM" id="Phobius"/>
    </source>
</evidence>
<feature type="transmembrane region" description="Helical" evidence="8">
    <location>
        <begin position="103"/>
        <end position="121"/>
    </location>
</feature>
<dbReference type="PANTHER" id="PTHR42703">
    <property type="entry name" value="NADH DEHYDROGENASE"/>
    <property type="match status" value="1"/>
</dbReference>
<gene>
    <name evidence="10" type="ORF">GYA55_13520</name>
</gene>
<evidence type="ECO:0000256" key="1">
    <source>
        <dbReference type="ARBA" id="ARBA00004651"/>
    </source>
</evidence>
<keyword evidence="5 8" id="KW-1133">Transmembrane helix</keyword>
<protein>
    <submittedName>
        <fullName evidence="10">NADH-quinone oxidoreductase subunit L</fullName>
    </submittedName>
</protein>
<feature type="transmembrane region" description="Helical" evidence="8">
    <location>
        <begin position="306"/>
        <end position="326"/>
    </location>
</feature>
<dbReference type="InterPro" id="IPR001750">
    <property type="entry name" value="ND/Mrp_TM"/>
</dbReference>
<feature type="transmembrane region" description="Helical" evidence="8">
    <location>
        <begin position="363"/>
        <end position="386"/>
    </location>
</feature>
<keyword evidence="4 7" id="KW-0812">Transmembrane</keyword>
<feature type="transmembrane region" description="Helical" evidence="8">
    <location>
        <begin position="232"/>
        <end position="253"/>
    </location>
</feature>
<comment type="similarity">
    <text evidence="2">Belongs to the CPA3 antiporters (TC 2.A.63) subunit D family.</text>
</comment>
<feature type="transmembrane region" description="Helical" evidence="8">
    <location>
        <begin position="158"/>
        <end position="191"/>
    </location>
</feature>
<sequence>MLTSLILIPLLLVMLINLPLRKALMNFLGFWLAFMCALTQVAFALCADPSAWITQLPELTEWLHFQATIDTLSRVMILAIGLVSSTGLMLCRYWTQDGDRRFLYSNLFLLSLAGMNGIVLASDFITLYVFLEITAVSSFILIAFDLEKAGFEGAFKYFLLSAIATALLLIGIGIFFTVAGSTSFLVVAIALKGNMNNWLVLLACAAFISGLLIKAGVMPFHGWLPDAYSSAPAPASVLLAGIVTKTTGVYTIMRITQSVFGFSPHLQLILLCVGCLSMLAGALLALHQVDFKRMLAYSSISQVGYIILGLGAASPLGIVGAVFHLFNHAVFKTLLFINASAVEKETGTRNMEEMGGLSNRMPLTGASSVVGFLSTAGIPPLSGFWSKLMIIVALWQAGYPYLAVTAVIASLITLAYFLSMQRRVFFGKTSPEYADLFEANPWATTPAIVLAIITISLGLCVPWLFETFIIPIRSFL</sequence>
<evidence type="ECO:0000259" key="9">
    <source>
        <dbReference type="Pfam" id="PF00361"/>
    </source>
</evidence>
<proteinExistence type="inferred from homology"/>
<comment type="subcellular location">
    <subcellularLocation>
        <location evidence="1">Cell membrane</location>
        <topology evidence="1">Multi-pass membrane protein</topology>
    </subcellularLocation>
    <subcellularLocation>
        <location evidence="7">Membrane</location>
        <topology evidence="7">Multi-pass membrane protein</topology>
    </subcellularLocation>
</comment>
<feature type="transmembrane region" description="Helical" evidence="8">
    <location>
        <begin position="6"/>
        <end position="24"/>
    </location>
</feature>
<dbReference type="EMBL" id="JAAZON010000616">
    <property type="protein sequence ID" value="NMC64178.1"/>
    <property type="molecule type" value="Genomic_DNA"/>
</dbReference>
<evidence type="ECO:0000313" key="11">
    <source>
        <dbReference type="Proteomes" id="UP000524246"/>
    </source>
</evidence>
<reference evidence="10 11" key="1">
    <citation type="journal article" date="2020" name="Biotechnol. Biofuels">
        <title>New insights from the biogas microbiome by comprehensive genome-resolved metagenomics of nearly 1600 species originating from multiple anaerobic digesters.</title>
        <authorList>
            <person name="Campanaro S."/>
            <person name="Treu L."/>
            <person name="Rodriguez-R L.M."/>
            <person name="Kovalovszki A."/>
            <person name="Ziels R.M."/>
            <person name="Maus I."/>
            <person name="Zhu X."/>
            <person name="Kougias P.G."/>
            <person name="Basile A."/>
            <person name="Luo G."/>
            <person name="Schluter A."/>
            <person name="Konstantinidis K.T."/>
            <person name="Angelidaki I."/>
        </authorList>
    </citation>
    <scope>NUCLEOTIDE SEQUENCE [LARGE SCALE GENOMIC DNA]</scope>
    <source>
        <strain evidence="10">AS27yjCOA_65</strain>
    </source>
</reference>
<evidence type="ECO:0000256" key="3">
    <source>
        <dbReference type="ARBA" id="ARBA00022475"/>
    </source>
</evidence>
<feature type="transmembrane region" description="Helical" evidence="8">
    <location>
        <begin position="439"/>
        <end position="465"/>
    </location>
</feature>
<evidence type="ECO:0000256" key="5">
    <source>
        <dbReference type="ARBA" id="ARBA00022989"/>
    </source>
</evidence>
<evidence type="ECO:0000256" key="4">
    <source>
        <dbReference type="ARBA" id="ARBA00022692"/>
    </source>
</evidence>
<feature type="transmembrane region" description="Helical" evidence="8">
    <location>
        <begin position="197"/>
        <end position="220"/>
    </location>
</feature>
<dbReference type="GO" id="GO:0042773">
    <property type="term" value="P:ATP synthesis coupled electron transport"/>
    <property type="evidence" value="ECO:0007669"/>
    <property type="project" value="InterPro"/>
</dbReference>
<organism evidence="10 11">
    <name type="scientific">SAR324 cluster bacterium</name>
    <dbReference type="NCBI Taxonomy" id="2024889"/>
    <lineage>
        <taxon>Bacteria</taxon>
        <taxon>Deltaproteobacteria</taxon>
        <taxon>SAR324 cluster</taxon>
    </lineage>
</organism>
<comment type="caution">
    <text evidence="10">The sequence shown here is derived from an EMBL/GenBank/DDBJ whole genome shotgun (WGS) entry which is preliminary data.</text>
</comment>
<feature type="domain" description="NADH:quinone oxidoreductase/Mrp antiporter transmembrane" evidence="9">
    <location>
        <begin position="121"/>
        <end position="413"/>
    </location>
</feature>
<evidence type="ECO:0000256" key="6">
    <source>
        <dbReference type="ARBA" id="ARBA00023136"/>
    </source>
</evidence>
<dbReference type="InterPro" id="IPR003918">
    <property type="entry name" value="NADH_UbQ_OxRdtase"/>
</dbReference>
<dbReference type="GO" id="GO:0005886">
    <property type="term" value="C:plasma membrane"/>
    <property type="evidence" value="ECO:0007669"/>
    <property type="project" value="UniProtKB-SubCell"/>
</dbReference>
<dbReference type="PANTHER" id="PTHR42703:SF1">
    <property type="entry name" value="NA(+)_H(+) ANTIPORTER SUBUNIT D1"/>
    <property type="match status" value="1"/>
</dbReference>
<feature type="transmembrane region" description="Helical" evidence="8">
    <location>
        <begin position="31"/>
        <end position="52"/>
    </location>
</feature>
<dbReference type="GO" id="GO:0008137">
    <property type="term" value="F:NADH dehydrogenase (ubiquinone) activity"/>
    <property type="evidence" value="ECO:0007669"/>
    <property type="project" value="InterPro"/>
</dbReference>
<dbReference type="InterPro" id="IPR050586">
    <property type="entry name" value="CPA3_Na-H_Antiporter_D"/>
</dbReference>
<feature type="transmembrane region" description="Helical" evidence="8">
    <location>
        <begin position="127"/>
        <end position="146"/>
    </location>
</feature>
<evidence type="ECO:0000313" key="10">
    <source>
        <dbReference type="EMBL" id="NMC64178.1"/>
    </source>
</evidence>
<dbReference type="PRINTS" id="PR01437">
    <property type="entry name" value="NUOXDRDTASE4"/>
</dbReference>
<keyword evidence="3" id="KW-1003">Cell membrane</keyword>
<dbReference type="AlphaFoldDB" id="A0A7X9FTT3"/>